<reference evidence="1" key="1">
    <citation type="submission" date="2020-08" db="EMBL/GenBank/DDBJ databases">
        <title>Multicomponent nature underlies the extraordinary mechanical properties of spider dragline silk.</title>
        <authorList>
            <person name="Kono N."/>
            <person name="Nakamura H."/>
            <person name="Mori M."/>
            <person name="Yoshida Y."/>
            <person name="Ohtoshi R."/>
            <person name="Malay A.D."/>
            <person name="Moran D.A.P."/>
            <person name="Tomita M."/>
            <person name="Numata K."/>
            <person name="Arakawa K."/>
        </authorList>
    </citation>
    <scope>NUCLEOTIDE SEQUENCE</scope>
</reference>
<dbReference type="AlphaFoldDB" id="A0A8X7BZI3"/>
<protein>
    <submittedName>
        <fullName evidence="1">GED domain-containing protein</fullName>
    </submittedName>
</protein>
<organism evidence="1 2">
    <name type="scientific">Trichonephila inaurata madagascariensis</name>
    <dbReference type="NCBI Taxonomy" id="2747483"/>
    <lineage>
        <taxon>Eukaryota</taxon>
        <taxon>Metazoa</taxon>
        <taxon>Ecdysozoa</taxon>
        <taxon>Arthropoda</taxon>
        <taxon>Chelicerata</taxon>
        <taxon>Arachnida</taxon>
        <taxon>Araneae</taxon>
        <taxon>Araneomorphae</taxon>
        <taxon>Entelegynae</taxon>
        <taxon>Araneoidea</taxon>
        <taxon>Nephilidae</taxon>
        <taxon>Trichonephila</taxon>
        <taxon>Trichonephila inaurata</taxon>
    </lineage>
</organism>
<gene>
    <name evidence="1" type="primary">AVEN_69476_1</name>
    <name evidence="1" type="ORF">TNIN_211901</name>
</gene>
<proteinExistence type="predicted"/>
<dbReference type="Proteomes" id="UP000886998">
    <property type="component" value="Unassembled WGS sequence"/>
</dbReference>
<name>A0A8X7BZI3_9ARAC</name>
<evidence type="ECO:0000313" key="1">
    <source>
        <dbReference type="EMBL" id="GFY48392.1"/>
    </source>
</evidence>
<feature type="non-terminal residue" evidence="1">
    <location>
        <position position="130"/>
    </location>
</feature>
<dbReference type="EMBL" id="BMAV01006409">
    <property type="protein sequence ID" value="GFY48392.1"/>
    <property type="molecule type" value="Genomic_DNA"/>
</dbReference>
<evidence type="ECO:0000313" key="2">
    <source>
        <dbReference type="Proteomes" id="UP000886998"/>
    </source>
</evidence>
<dbReference type="Gene3D" id="1.20.120.1240">
    <property type="entry name" value="Dynamin, middle domain"/>
    <property type="match status" value="1"/>
</dbReference>
<keyword evidence="2" id="KW-1185">Reference proteome</keyword>
<accession>A0A8X7BZI3</accession>
<sequence>PTNLNYEEFVNLIANVHGIRNILSVPSIALEAACAKILEKYKIPIENLVDAIVDILILAVEESAALINDYPCLKEHVTRFIDESIDRASEECKSRIVIQKYESVANRFHVAMLLLKWYRPLVQNRELPHQ</sequence>
<comment type="caution">
    <text evidence="1">The sequence shown here is derived from an EMBL/GenBank/DDBJ whole genome shotgun (WGS) entry which is preliminary data.</text>
</comment>